<accession>A0A1F5EMN2</accession>
<dbReference type="InterPro" id="IPR027304">
    <property type="entry name" value="Trigger_fact/SurA_dom_sf"/>
</dbReference>
<evidence type="ECO:0000313" key="2">
    <source>
        <dbReference type="EMBL" id="OGD68668.1"/>
    </source>
</evidence>
<evidence type="ECO:0000313" key="3">
    <source>
        <dbReference type="Proteomes" id="UP000176865"/>
    </source>
</evidence>
<dbReference type="PANTHER" id="PTHR47245:SF2">
    <property type="entry name" value="PEPTIDYL-PROLYL CIS-TRANS ISOMERASE HP_0175-RELATED"/>
    <property type="match status" value="1"/>
</dbReference>
<proteinExistence type="predicted"/>
<organism evidence="2 3">
    <name type="scientific">Candidatus Campbellbacteria bacterium RIFCSPLOWO2_01_FULL_34_15</name>
    <dbReference type="NCBI Taxonomy" id="1797579"/>
    <lineage>
        <taxon>Bacteria</taxon>
        <taxon>Candidatus Campbelliibacteriota</taxon>
    </lineage>
</organism>
<name>A0A1F5EMN2_9BACT</name>
<keyword evidence="1" id="KW-0472">Membrane</keyword>
<dbReference type="InterPro" id="IPR050245">
    <property type="entry name" value="PrsA_foldase"/>
</dbReference>
<evidence type="ECO:0000256" key="1">
    <source>
        <dbReference type="SAM" id="Phobius"/>
    </source>
</evidence>
<dbReference type="SUPFAM" id="SSF109998">
    <property type="entry name" value="Triger factor/SurA peptide-binding domain-like"/>
    <property type="match status" value="1"/>
</dbReference>
<keyword evidence="1" id="KW-0812">Transmembrane</keyword>
<evidence type="ECO:0008006" key="4">
    <source>
        <dbReference type="Google" id="ProtNLM"/>
    </source>
</evidence>
<dbReference type="PANTHER" id="PTHR47245">
    <property type="entry name" value="PEPTIDYLPROLYL ISOMERASE"/>
    <property type="match status" value="1"/>
</dbReference>
<keyword evidence="1" id="KW-1133">Transmembrane helix</keyword>
<gene>
    <name evidence="2" type="ORF">A2996_02870</name>
</gene>
<sequence>MQQKTLIAIVIGVLVVLAGAYFYFIKDTNLPKDDSDSSAVVARVNGIEITQNDLDAYELKMLAEQQIDKASLDEEALGQLKAQALDSLVSQSLLEQAVKKDGTKVSKSDIDKQIETIKGQFENEEAYQSALSTQGTTEDILRTEIEKDLVTQKYLEKVLNLKSITVTEEEIKAAYDQESAVNENLAELSEISEQIKAFITQQKQQELFATYLQELKADAEIEILNQE</sequence>
<comment type="caution">
    <text evidence="2">The sequence shown here is derived from an EMBL/GenBank/DDBJ whole genome shotgun (WGS) entry which is preliminary data.</text>
</comment>
<dbReference type="Gene3D" id="1.10.4030.10">
    <property type="entry name" value="Porin chaperone SurA, peptide-binding domain"/>
    <property type="match status" value="1"/>
</dbReference>
<dbReference type="Pfam" id="PF13624">
    <property type="entry name" value="SurA_N_3"/>
    <property type="match status" value="1"/>
</dbReference>
<dbReference type="AlphaFoldDB" id="A0A1F5EMN2"/>
<dbReference type="Proteomes" id="UP000176865">
    <property type="component" value="Unassembled WGS sequence"/>
</dbReference>
<dbReference type="EMBL" id="MFAB01000018">
    <property type="protein sequence ID" value="OGD68668.1"/>
    <property type="molecule type" value="Genomic_DNA"/>
</dbReference>
<feature type="transmembrane region" description="Helical" evidence="1">
    <location>
        <begin position="6"/>
        <end position="25"/>
    </location>
</feature>
<reference evidence="2 3" key="1">
    <citation type="journal article" date="2016" name="Nat. Commun.">
        <title>Thousands of microbial genomes shed light on interconnected biogeochemical processes in an aquifer system.</title>
        <authorList>
            <person name="Anantharaman K."/>
            <person name="Brown C.T."/>
            <person name="Hug L.A."/>
            <person name="Sharon I."/>
            <person name="Castelle C.J."/>
            <person name="Probst A.J."/>
            <person name="Thomas B.C."/>
            <person name="Singh A."/>
            <person name="Wilkins M.J."/>
            <person name="Karaoz U."/>
            <person name="Brodie E.L."/>
            <person name="Williams K.H."/>
            <person name="Hubbard S.S."/>
            <person name="Banfield J.F."/>
        </authorList>
    </citation>
    <scope>NUCLEOTIDE SEQUENCE [LARGE SCALE GENOMIC DNA]</scope>
</reference>
<protein>
    <recommendedName>
        <fullName evidence="4">SurA N-terminal domain-containing protein</fullName>
    </recommendedName>
</protein>
<dbReference type="STRING" id="1797579.A2996_02870"/>